<dbReference type="InterPro" id="IPR005135">
    <property type="entry name" value="Endo/exonuclease/phosphatase"/>
</dbReference>
<keyword evidence="1" id="KW-0472">Membrane</keyword>
<dbReference type="EMBL" id="WLVL01000037">
    <property type="protein sequence ID" value="MTB72069.1"/>
    <property type="molecule type" value="Genomic_DNA"/>
</dbReference>
<dbReference type="Proteomes" id="UP000431092">
    <property type="component" value="Unassembled WGS sequence"/>
</dbReference>
<evidence type="ECO:0000313" key="3">
    <source>
        <dbReference type="EMBL" id="MTB72069.1"/>
    </source>
</evidence>
<feature type="transmembrane region" description="Helical" evidence="1">
    <location>
        <begin position="49"/>
        <end position="73"/>
    </location>
</feature>
<dbReference type="InterPro" id="IPR036691">
    <property type="entry name" value="Endo/exonu/phosph_ase_sf"/>
</dbReference>
<keyword evidence="1" id="KW-0812">Transmembrane</keyword>
<comment type="caution">
    <text evidence="3">The sequence shown here is derived from an EMBL/GenBank/DDBJ whole genome shotgun (WGS) entry which is preliminary data.</text>
</comment>
<evidence type="ECO:0000259" key="2">
    <source>
        <dbReference type="Pfam" id="PF03372"/>
    </source>
</evidence>
<dbReference type="GO" id="GO:0003824">
    <property type="term" value="F:catalytic activity"/>
    <property type="evidence" value="ECO:0007669"/>
    <property type="project" value="InterPro"/>
</dbReference>
<feature type="domain" description="Endonuclease/exonuclease/phosphatase" evidence="2">
    <location>
        <begin position="114"/>
        <end position="319"/>
    </location>
</feature>
<dbReference type="Pfam" id="PF03372">
    <property type="entry name" value="Exo_endo_phos"/>
    <property type="match status" value="1"/>
</dbReference>
<keyword evidence="4" id="KW-1185">Reference proteome</keyword>
<sequence>MTAGATRARPSTTAWSPSSRALLVAGASLALLGTGLLALRWAVVPERTGFLALQALSPMGGVLVGLGVVALLLARAWGPLAVALLPALAYAGLAAPTVLPDTVPPRPDDLVVLSTNLQYGRAQARRVIETADRVDADVVVLVEVTPGALARLDEAGLSGRYPHSMGRPGPRASGLVVRTRDPLRAVTPSYDPRAGTPYGLLSTSRGEVLLRGVHPAAPTSPERWGSDLGDLGSWIARVTRLDPKQPVLVAGDLNATYSHPPLRQAVAPLTDAARAAGKGWEPTWPQGRWYPPFAQIDHVLVRNLRVVDSGVAAIPDTDHRAVWARLRVG</sequence>
<evidence type="ECO:0000313" key="4">
    <source>
        <dbReference type="Proteomes" id="UP000431092"/>
    </source>
</evidence>
<feature type="transmembrane region" description="Helical" evidence="1">
    <location>
        <begin position="80"/>
        <end position="99"/>
    </location>
</feature>
<proteinExistence type="predicted"/>
<dbReference type="RefSeq" id="WP_154593369.1">
    <property type="nucleotide sequence ID" value="NZ_CP171001.1"/>
</dbReference>
<name>A0A6I3ITX4_9MICO</name>
<evidence type="ECO:0000256" key="1">
    <source>
        <dbReference type="SAM" id="Phobius"/>
    </source>
</evidence>
<feature type="transmembrane region" description="Helical" evidence="1">
    <location>
        <begin position="21"/>
        <end position="43"/>
    </location>
</feature>
<dbReference type="Gene3D" id="3.60.10.10">
    <property type="entry name" value="Endonuclease/exonuclease/phosphatase"/>
    <property type="match status" value="1"/>
</dbReference>
<dbReference type="AlphaFoldDB" id="A0A6I3ITX4"/>
<reference evidence="3 4" key="1">
    <citation type="submission" date="2019-11" db="EMBL/GenBank/DDBJ databases">
        <title>Whole genome sequencing identifies a novel species of the genus Arsenicicoccus isolated from human blood.</title>
        <authorList>
            <person name="Jeong J.H."/>
            <person name="Kweon O.J."/>
            <person name="Kim H.R."/>
            <person name="Kim T.-H."/>
            <person name="Ha S.-M."/>
            <person name="Lee M.-K."/>
        </authorList>
    </citation>
    <scope>NUCLEOTIDE SEQUENCE [LARGE SCALE GENOMIC DNA]</scope>
    <source>
        <strain evidence="3 4">MKL-02</strain>
    </source>
</reference>
<accession>A0A6I3ITX4</accession>
<protein>
    <recommendedName>
        <fullName evidence="2">Endonuclease/exonuclease/phosphatase domain-containing protein</fullName>
    </recommendedName>
</protein>
<organism evidence="3 4">
    <name type="scientific">Arsenicicoccus cauae</name>
    <dbReference type="NCBI Taxonomy" id="2663847"/>
    <lineage>
        <taxon>Bacteria</taxon>
        <taxon>Bacillati</taxon>
        <taxon>Actinomycetota</taxon>
        <taxon>Actinomycetes</taxon>
        <taxon>Micrococcales</taxon>
        <taxon>Intrasporangiaceae</taxon>
        <taxon>Arsenicicoccus</taxon>
    </lineage>
</organism>
<gene>
    <name evidence="3" type="ORF">GGG17_08830</name>
</gene>
<dbReference type="SUPFAM" id="SSF56219">
    <property type="entry name" value="DNase I-like"/>
    <property type="match status" value="1"/>
</dbReference>
<keyword evidence="1" id="KW-1133">Transmembrane helix</keyword>